<dbReference type="Proteomes" id="UP000594015">
    <property type="component" value="Chromosome"/>
</dbReference>
<accession>A0AAE7NSN9</accession>
<evidence type="ECO:0000313" key="2">
    <source>
        <dbReference type="EMBL" id="QOZ71264.1"/>
    </source>
</evidence>
<reference evidence="2 3" key="1">
    <citation type="submission" date="2018-06" db="EMBL/GenBank/DDBJ databases">
        <title>Comparative genomics of Bradyrhizobium nodulating Arachidis hypogaea.</title>
        <authorList>
            <person name="Li Y."/>
        </authorList>
    </citation>
    <scope>NUCLEOTIDE SEQUENCE [LARGE SCALE GENOMIC DNA]</scope>
    <source>
        <strain evidence="2 3">CCBAU 051107</strain>
    </source>
</reference>
<sequence>MWRRPLTPPSPRKNGAREGESGASLTWDDQPDRLPCRLLTSPRSLRGEVGLRSNPGEGQGTPAGQIESPPDASVVFSSASGQPATTIPGGIAVVPRGAICDNL</sequence>
<organism evidence="2 3">
    <name type="scientific">Bradyrhizobium arachidis</name>
    <dbReference type="NCBI Taxonomy" id="858423"/>
    <lineage>
        <taxon>Bacteria</taxon>
        <taxon>Pseudomonadati</taxon>
        <taxon>Pseudomonadota</taxon>
        <taxon>Alphaproteobacteria</taxon>
        <taxon>Hyphomicrobiales</taxon>
        <taxon>Nitrobacteraceae</taxon>
        <taxon>Bradyrhizobium</taxon>
    </lineage>
</organism>
<name>A0AAE7NSN9_9BRAD</name>
<feature type="compositionally biased region" description="Polar residues" evidence="1">
    <location>
        <begin position="75"/>
        <end position="85"/>
    </location>
</feature>
<evidence type="ECO:0000313" key="3">
    <source>
        <dbReference type="Proteomes" id="UP000594015"/>
    </source>
</evidence>
<feature type="compositionally biased region" description="Pro residues" evidence="1">
    <location>
        <begin position="1"/>
        <end position="11"/>
    </location>
</feature>
<dbReference type="EMBL" id="CP030050">
    <property type="protein sequence ID" value="QOZ71264.1"/>
    <property type="molecule type" value="Genomic_DNA"/>
</dbReference>
<proteinExistence type="predicted"/>
<dbReference type="KEGG" id="barh:WN72_37015"/>
<evidence type="ECO:0000256" key="1">
    <source>
        <dbReference type="SAM" id="MobiDB-lite"/>
    </source>
</evidence>
<protein>
    <submittedName>
        <fullName evidence="2">Uncharacterized protein</fullName>
    </submittedName>
</protein>
<dbReference type="AlphaFoldDB" id="A0AAE7NSN9"/>
<feature type="region of interest" description="Disordered" evidence="1">
    <location>
        <begin position="1"/>
        <end position="90"/>
    </location>
</feature>
<gene>
    <name evidence="2" type="ORF">WN72_37015</name>
</gene>